<dbReference type="AlphaFoldDB" id="A0A1I3K8Y4"/>
<sequence length="189" mass="21280">MKNLISSLLLLTIIVSCNKETKVAETTDTATGYSTTAPANEVVEAAVPFNKVEWTPEEASKMLGKQNNDTLYVTNFFATWCGPCVKEIPHFKAKMAEMKDQKVKFTFVSLDERSDWDEVVPKFVEKFQLSPNVVLLDGSKITPDFFPKNFKQWDGGAIPFTLMRKGDKTDETLGSMSEEMLTEKLNSFN</sequence>
<dbReference type="CDD" id="cd02966">
    <property type="entry name" value="TlpA_like_family"/>
    <property type="match status" value="1"/>
</dbReference>
<dbReference type="InterPro" id="IPR000866">
    <property type="entry name" value="AhpC/TSA"/>
</dbReference>
<dbReference type="PROSITE" id="PS51352">
    <property type="entry name" value="THIOREDOXIN_2"/>
    <property type="match status" value="1"/>
</dbReference>
<dbReference type="PANTHER" id="PTHR42852">
    <property type="entry name" value="THIOL:DISULFIDE INTERCHANGE PROTEIN DSBE"/>
    <property type="match status" value="1"/>
</dbReference>
<dbReference type="PANTHER" id="PTHR42852:SF17">
    <property type="entry name" value="THIOREDOXIN-LIKE PROTEIN HI_1115"/>
    <property type="match status" value="1"/>
</dbReference>
<organism evidence="3 4">
    <name type="scientific">Kaistella treverensis</name>
    <dbReference type="NCBI Taxonomy" id="631455"/>
    <lineage>
        <taxon>Bacteria</taxon>
        <taxon>Pseudomonadati</taxon>
        <taxon>Bacteroidota</taxon>
        <taxon>Flavobacteriia</taxon>
        <taxon>Flavobacteriales</taxon>
        <taxon>Weeksellaceae</taxon>
        <taxon>Chryseobacterium group</taxon>
        <taxon>Kaistella</taxon>
    </lineage>
</organism>
<dbReference type="GO" id="GO:0016209">
    <property type="term" value="F:antioxidant activity"/>
    <property type="evidence" value="ECO:0007669"/>
    <property type="project" value="InterPro"/>
</dbReference>
<dbReference type="GO" id="GO:0016491">
    <property type="term" value="F:oxidoreductase activity"/>
    <property type="evidence" value="ECO:0007669"/>
    <property type="project" value="InterPro"/>
</dbReference>
<dbReference type="PROSITE" id="PS00194">
    <property type="entry name" value="THIOREDOXIN_1"/>
    <property type="match status" value="1"/>
</dbReference>
<gene>
    <name evidence="3" type="ORF">SAMN05421638_0663</name>
</gene>
<dbReference type="PROSITE" id="PS51257">
    <property type="entry name" value="PROKAR_LIPOPROTEIN"/>
    <property type="match status" value="1"/>
</dbReference>
<dbReference type="InterPro" id="IPR017937">
    <property type="entry name" value="Thioredoxin_CS"/>
</dbReference>
<dbReference type="Pfam" id="PF00578">
    <property type="entry name" value="AhpC-TSA"/>
    <property type="match status" value="1"/>
</dbReference>
<dbReference type="SUPFAM" id="SSF52833">
    <property type="entry name" value="Thioredoxin-like"/>
    <property type="match status" value="1"/>
</dbReference>
<evidence type="ECO:0000313" key="3">
    <source>
        <dbReference type="EMBL" id="SFI68961.1"/>
    </source>
</evidence>
<dbReference type="InterPro" id="IPR036249">
    <property type="entry name" value="Thioredoxin-like_sf"/>
</dbReference>
<keyword evidence="1" id="KW-0676">Redox-active center</keyword>
<dbReference type="InterPro" id="IPR013766">
    <property type="entry name" value="Thioredoxin_domain"/>
</dbReference>
<proteinExistence type="predicted"/>
<accession>A0A1I3K8Y4</accession>
<evidence type="ECO:0000259" key="2">
    <source>
        <dbReference type="PROSITE" id="PS51352"/>
    </source>
</evidence>
<dbReference type="InterPro" id="IPR050553">
    <property type="entry name" value="Thioredoxin_ResA/DsbE_sf"/>
</dbReference>
<protein>
    <submittedName>
        <fullName evidence="3">Thioredoxin</fullName>
    </submittedName>
</protein>
<dbReference type="Proteomes" id="UP000242560">
    <property type="component" value="Unassembled WGS sequence"/>
</dbReference>
<evidence type="ECO:0000256" key="1">
    <source>
        <dbReference type="ARBA" id="ARBA00023284"/>
    </source>
</evidence>
<dbReference type="RefSeq" id="WP_089818596.1">
    <property type="nucleotide sequence ID" value="NZ_FORQ01000001.1"/>
</dbReference>
<dbReference type="EMBL" id="FORQ01000001">
    <property type="protein sequence ID" value="SFI68961.1"/>
    <property type="molecule type" value="Genomic_DNA"/>
</dbReference>
<feature type="domain" description="Thioredoxin" evidence="2">
    <location>
        <begin position="31"/>
        <end position="186"/>
    </location>
</feature>
<name>A0A1I3K8Y4_9FLAO</name>
<reference evidence="4" key="1">
    <citation type="submission" date="2016-10" db="EMBL/GenBank/DDBJ databases">
        <authorList>
            <person name="Varghese N."/>
            <person name="Submissions S."/>
        </authorList>
    </citation>
    <scope>NUCLEOTIDE SEQUENCE [LARGE SCALE GENOMIC DNA]</scope>
    <source>
        <strain evidence="4">DSM 22251</strain>
    </source>
</reference>
<evidence type="ECO:0000313" key="4">
    <source>
        <dbReference type="Proteomes" id="UP000242560"/>
    </source>
</evidence>
<keyword evidence="4" id="KW-1185">Reference proteome</keyword>
<dbReference type="Gene3D" id="3.40.30.10">
    <property type="entry name" value="Glutaredoxin"/>
    <property type="match status" value="1"/>
</dbReference>